<accession>S9Q2H9</accession>
<dbReference type="Proteomes" id="UP000016088">
    <property type="component" value="Unassembled WGS sequence"/>
</dbReference>
<comment type="similarity">
    <text evidence="3 8">Belongs to the CGR1 family.</text>
</comment>
<evidence type="ECO:0000256" key="5">
    <source>
        <dbReference type="ARBA" id="ARBA00022552"/>
    </source>
</evidence>
<evidence type="ECO:0000313" key="10">
    <source>
        <dbReference type="EMBL" id="EPX73913.1"/>
    </source>
</evidence>
<evidence type="ECO:0000256" key="9">
    <source>
        <dbReference type="SAM" id="MobiDB-lite"/>
    </source>
</evidence>
<dbReference type="Pfam" id="PF03879">
    <property type="entry name" value="Cgr1"/>
    <property type="match status" value="1"/>
</dbReference>
<dbReference type="RefSeq" id="XP_013017073.1">
    <property type="nucleotide sequence ID" value="XM_013161619.1"/>
</dbReference>
<gene>
    <name evidence="10" type="ORF">SOCG_03131</name>
</gene>
<evidence type="ECO:0000256" key="4">
    <source>
        <dbReference type="ARBA" id="ARBA00022517"/>
    </source>
</evidence>
<proteinExistence type="inferred from homology"/>
<feature type="region of interest" description="Disordered" evidence="9">
    <location>
        <begin position="1"/>
        <end position="108"/>
    </location>
</feature>
<dbReference type="AlphaFoldDB" id="S9Q2H9"/>
<evidence type="ECO:0000256" key="6">
    <source>
        <dbReference type="ARBA" id="ARBA00023054"/>
    </source>
</evidence>
<dbReference type="OrthoDB" id="277961at2759"/>
<evidence type="ECO:0000256" key="8">
    <source>
        <dbReference type="RuleBase" id="RU363084"/>
    </source>
</evidence>
<dbReference type="VEuPathDB" id="FungiDB:SOCG_03131"/>
<feature type="compositionally biased region" description="Basic residues" evidence="9">
    <location>
        <begin position="87"/>
        <end position="101"/>
    </location>
</feature>
<dbReference type="EMBL" id="KE503206">
    <property type="protein sequence ID" value="EPX73913.1"/>
    <property type="molecule type" value="Genomic_DNA"/>
</dbReference>
<dbReference type="GO" id="GO:0005730">
    <property type="term" value="C:nucleolus"/>
    <property type="evidence" value="ECO:0007669"/>
    <property type="project" value="UniProtKB-SubCell"/>
</dbReference>
<evidence type="ECO:0000256" key="7">
    <source>
        <dbReference type="ARBA" id="ARBA00023242"/>
    </source>
</evidence>
<organism evidence="10 11">
    <name type="scientific">Schizosaccharomyces octosporus (strain yFS286)</name>
    <name type="common">Fission yeast</name>
    <name type="synonym">Octosporomyces octosporus</name>
    <dbReference type="NCBI Taxonomy" id="483514"/>
    <lineage>
        <taxon>Eukaryota</taxon>
        <taxon>Fungi</taxon>
        <taxon>Dikarya</taxon>
        <taxon>Ascomycota</taxon>
        <taxon>Taphrinomycotina</taxon>
        <taxon>Schizosaccharomycetes</taxon>
        <taxon>Schizosaccharomycetales</taxon>
        <taxon>Schizosaccharomycetaceae</taxon>
        <taxon>Schizosaccharomyces</taxon>
    </lineage>
</organism>
<comment type="subcellular location">
    <subcellularLocation>
        <location evidence="2 8">Nucleus</location>
        <location evidence="2 8">Nucleolus</location>
    </subcellularLocation>
</comment>
<protein>
    <recommendedName>
        <fullName evidence="8">rRNA-processing protein</fullName>
    </recommendedName>
</protein>
<name>S9Q2H9_SCHOY</name>
<dbReference type="GeneID" id="25032103"/>
<keyword evidence="5 8" id="KW-0698">rRNA processing</keyword>
<dbReference type="GO" id="GO:0006364">
    <property type="term" value="P:rRNA processing"/>
    <property type="evidence" value="ECO:0007669"/>
    <property type="project" value="UniProtKB-UniRule"/>
</dbReference>
<evidence type="ECO:0000313" key="11">
    <source>
        <dbReference type="Proteomes" id="UP000016088"/>
    </source>
</evidence>
<keyword evidence="11" id="KW-1185">Reference proteome</keyword>
<dbReference type="eggNOG" id="ENOG502S7VB">
    <property type="taxonomic scope" value="Eukaryota"/>
</dbReference>
<keyword evidence="4 8" id="KW-0690">Ribosome biogenesis</keyword>
<dbReference type="OMA" id="NGKQWHD"/>
<feature type="compositionally biased region" description="Basic and acidic residues" evidence="9">
    <location>
        <begin position="70"/>
        <end position="81"/>
    </location>
</feature>
<dbReference type="InterPro" id="IPR005579">
    <property type="entry name" value="Cgr1-like"/>
</dbReference>
<feature type="compositionally biased region" description="Basic and acidic residues" evidence="9">
    <location>
        <begin position="31"/>
        <end position="62"/>
    </location>
</feature>
<dbReference type="HOGENOM" id="CLU_125051_0_1_1"/>
<comment type="function">
    <text evidence="1 8">Involved in nucleolar integrity and required for processing of the pre-rRNA for the 60S ribosome subunit.</text>
</comment>
<keyword evidence="6" id="KW-0175">Coiled coil</keyword>
<reference evidence="10 11" key="1">
    <citation type="journal article" date="2011" name="Science">
        <title>Comparative functional genomics of the fission yeasts.</title>
        <authorList>
            <person name="Rhind N."/>
            <person name="Chen Z."/>
            <person name="Yassour M."/>
            <person name="Thompson D.A."/>
            <person name="Haas B.J."/>
            <person name="Habib N."/>
            <person name="Wapinski I."/>
            <person name="Roy S."/>
            <person name="Lin M.F."/>
            <person name="Heiman D.I."/>
            <person name="Young S.K."/>
            <person name="Furuya K."/>
            <person name="Guo Y."/>
            <person name="Pidoux A."/>
            <person name="Chen H.M."/>
            <person name="Robbertse B."/>
            <person name="Goldberg J.M."/>
            <person name="Aoki K."/>
            <person name="Bayne E.H."/>
            <person name="Berlin A.M."/>
            <person name="Desjardins C.A."/>
            <person name="Dobbs E."/>
            <person name="Dukaj L."/>
            <person name="Fan L."/>
            <person name="FitzGerald M.G."/>
            <person name="French C."/>
            <person name="Gujja S."/>
            <person name="Hansen K."/>
            <person name="Keifenheim D."/>
            <person name="Levin J.Z."/>
            <person name="Mosher R.A."/>
            <person name="Mueller C.A."/>
            <person name="Pfiffner J."/>
            <person name="Priest M."/>
            <person name="Russ C."/>
            <person name="Smialowska A."/>
            <person name="Swoboda P."/>
            <person name="Sykes S.M."/>
            <person name="Vaughn M."/>
            <person name="Vengrova S."/>
            <person name="Yoder R."/>
            <person name="Zeng Q."/>
            <person name="Allshire R."/>
            <person name="Baulcombe D."/>
            <person name="Birren B.W."/>
            <person name="Brown W."/>
            <person name="Ekwall K."/>
            <person name="Kellis M."/>
            <person name="Leatherwood J."/>
            <person name="Levin H."/>
            <person name="Margalit H."/>
            <person name="Martienssen R."/>
            <person name="Nieduszynski C.A."/>
            <person name="Spatafora J.W."/>
            <person name="Friedman N."/>
            <person name="Dalgaard J.Z."/>
            <person name="Baumann P."/>
            <person name="Niki H."/>
            <person name="Regev A."/>
            <person name="Nusbaum C."/>
        </authorList>
    </citation>
    <scope>NUCLEOTIDE SEQUENCE [LARGE SCALE GENOMIC DNA]</scope>
    <source>
        <strain evidence="11">yFS286</strain>
    </source>
</reference>
<evidence type="ECO:0000256" key="2">
    <source>
        <dbReference type="ARBA" id="ARBA00004604"/>
    </source>
</evidence>
<sequence length="108" mass="13092">MAGKSVVSGKPWKASKAAYRRSGLAPTQKTSYEKRMEERRRVQEAKDREQKLRDEKEEERSAHAQKIRARREAKAEKERMELLQSKFHQKVIDRRRRREKRNKMLKER</sequence>
<keyword evidence="7 8" id="KW-0539">Nucleus</keyword>
<evidence type="ECO:0000256" key="3">
    <source>
        <dbReference type="ARBA" id="ARBA00007869"/>
    </source>
</evidence>
<evidence type="ECO:0000256" key="1">
    <source>
        <dbReference type="ARBA" id="ARBA00004090"/>
    </source>
</evidence>